<feature type="region of interest" description="Disordered" evidence="1">
    <location>
        <begin position="48"/>
        <end position="79"/>
    </location>
</feature>
<evidence type="ECO:0000313" key="2">
    <source>
        <dbReference type="EMBL" id="CCA85145.1"/>
    </source>
</evidence>
<gene>
    <name evidence="2" type="ORF">RALSY_11146</name>
</gene>
<proteinExistence type="predicted"/>
<sequence>MSSKEQRSVEQVRQLLSALGFSGARVHPASPPRPDVFAEIGSRRIAIETTDYHGDETSRRGSAVRRDEEQDAREGRTRAHTLPAASLPGLVSRIQAKVKKHYELSPTDEAWLAIFAGVTQPGAAAATLLVTSFIDCEQLTICTAPLLEASVFHRCYIFCKLTEAGQPKLYLWEKGRAWTEVTLPSQATPGPVPTFWDIQKLFGKT</sequence>
<accession>G3A1P0</accession>
<dbReference type="EMBL" id="FR854086">
    <property type="protein sequence ID" value="CCA85145.1"/>
    <property type="molecule type" value="Genomic_DNA"/>
</dbReference>
<reference evidence="2" key="2">
    <citation type="submission" date="2011-04" db="EMBL/GenBank/DDBJ databases">
        <authorList>
            <person name="Genoscope - CEA"/>
        </authorList>
    </citation>
    <scope>NUCLEOTIDE SEQUENCE</scope>
    <source>
        <strain evidence="2">R24</strain>
    </source>
</reference>
<protein>
    <submittedName>
        <fullName evidence="2">Uncharacterized protein</fullName>
    </submittedName>
</protein>
<name>G3A1P0_9RALS</name>
<organism evidence="2">
    <name type="scientific">Ralstonia syzygii R24</name>
    <dbReference type="NCBI Taxonomy" id="907261"/>
    <lineage>
        <taxon>Bacteria</taxon>
        <taxon>Pseudomonadati</taxon>
        <taxon>Pseudomonadota</taxon>
        <taxon>Betaproteobacteria</taxon>
        <taxon>Burkholderiales</taxon>
        <taxon>Burkholderiaceae</taxon>
        <taxon>Ralstonia</taxon>
        <taxon>Ralstonia solanacearum species complex</taxon>
    </lineage>
</organism>
<reference evidence="2" key="1">
    <citation type="journal article" date="2011" name="PLoS ONE">
        <title>Ralstonia syzygii, the Blood Disease Bacterium and some Asian R. solanacearum strains form a single genomic species despite divergent lifestyles.</title>
        <authorList>
            <person name="Remenant B."/>
            <person name="de Cambiaire J.C."/>
            <person name="Cellier G."/>
            <person name="Jacobs J.M."/>
            <person name="Mangenot S."/>
            <person name="Barbe V."/>
            <person name="Lajus A."/>
            <person name="Vallenet D."/>
            <person name="Medigue C."/>
            <person name="Fegan M."/>
            <person name="Allen C."/>
            <person name="Prior P."/>
        </authorList>
    </citation>
    <scope>NUCLEOTIDE SEQUENCE</scope>
    <source>
        <strain evidence="2">R24</strain>
    </source>
</reference>
<dbReference type="AlphaFoldDB" id="G3A1P0"/>
<dbReference type="RefSeq" id="WP_197333432.1">
    <property type="nucleotide sequence ID" value="NZ_CP115944.1"/>
</dbReference>
<evidence type="ECO:0000256" key="1">
    <source>
        <dbReference type="SAM" id="MobiDB-lite"/>
    </source>
</evidence>
<feature type="compositionally biased region" description="Basic and acidic residues" evidence="1">
    <location>
        <begin position="48"/>
        <end position="77"/>
    </location>
</feature>